<dbReference type="OrthoDB" id="316873at2"/>
<feature type="domain" description="SH3b" evidence="2">
    <location>
        <begin position="22"/>
        <end position="99"/>
    </location>
</feature>
<organism evidence="3 4">
    <name type="scientific">Leptospira idonii</name>
    <dbReference type="NCBI Taxonomy" id="1193500"/>
    <lineage>
        <taxon>Bacteria</taxon>
        <taxon>Pseudomonadati</taxon>
        <taxon>Spirochaetota</taxon>
        <taxon>Spirochaetia</taxon>
        <taxon>Leptospirales</taxon>
        <taxon>Leptospiraceae</taxon>
        <taxon>Leptospira</taxon>
    </lineage>
</organism>
<evidence type="ECO:0000313" key="4">
    <source>
        <dbReference type="Proteomes" id="UP000298058"/>
    </source>
</evidence>
<proteinExistence type="predicted"/>
<dbReference type="AlphaFoldDB" id="A0A4R9LYD0"/>
<gene>
    <name evidence="3" type="ORF">EHS15_09420</name>
</gene>
<feature type="signal peptide" evidence="1">
    <location>
        <begin position="1"/>
        <end position="22"/>
    </location>
</feature>
<evidence type="ECO:0000313" key="3">
    <source>
        <dbReference type="EMBL" id="TGN19310.1"/>
    </source>
</evidence>
<protein>
    <submittedName>
        <fullName evidence="3">SH3 domain-containing protein</fullName>
    </submittedName>
</protein>
<evidence type="ECO:0000256" key="1">
    <source>
        <dbReference type="SAM" id="SignalP"/>
    </source>
</evidence>
<dbReference type="RefSeq" id="WP_135760316.1">
    <property type="nucleotide sequence ID" value="NZ_RQHW01000032.1"/>
</dbReference>
<accession>A0A4R9LYD0</accession>
<dbReference type="InterPro" id="IPR003646">
    <property type="entry name" value="SH3-like_bac-type"/>
</dbReference>
<keyword evidence="1" id="KW-0732">Signal</keyword>
<keyword evidence="4" id="KW-1185">Reference proteome</keyword>
<dbReference type="Proteomes" id="UP000298058">
    <property type="component" value="Unassembled WGS sequence"/>
</dbReference>
<dbReference type="EMBL" id="RQHW01000032">
    <property type="protein sequence ID" value="TGN19310.1"/>
    <property type="molecule type" value="Genomic_DNA"/>
</dbReference>
<name>A0A4R9LYD0_9LEPT</name>
<evidence type="ECO:0000259" key="2">
    <source>
        <dbReference type="PROSITE" id="PS51781"/>
    </source>
</evidence>
<dbReference type="Pfam" id="PF08239">
    <property type="entry name" value="SH3_3"/>
    <property type="match status" value="1"/>
</dbReference>
<reference evidence="3" key="1">
    <citation type="journal article" date="2019" name="PLoS Negl. Trop. Dis.">
        <title>Revisiting the worldwide diversity of Leptospira species in the environment.</title>
        <authorList>
            <person name="Vincent A.T."/>
            <person name="Schiettekatte O."/>
            <person name="Bourhy P."/>
            <person name="Veyrier F.J."/>
            <person name="Picardeau M."/>
        </authorList>
    </citation>
    <scope>NUCLEOTIDE SEQUENCE [LARGE SCALE GENOMIC DNA]</scope>
    <source>
        <strain evidence="3">201300427</strain>
    </source>
</reference>
<comment type="caution">
    <text evidence="3">The sequence shown here is derived from an EMBL/GenBank/DDBJ whole genome shotgun (WGS) entry which is preliminary data.</text>
</comment>
<feature type="chain" id="PRO_5020905677" evidence="1">
    <location>
        <begin position="23"/>
        <end position="421"/>
    </location>
</feature>
<dbReference type="Gene3D" id="2.30.30.40">
    <property type="entry name" value="SH3 Domains"/>
    <property type="match status" value="1"/>
</dbReference>
<sequence>MLTKIQNVILCCFLFLSTLCNCKSSSVGFGYSSHNQVNVLEKPLHNGQVIYEINKNEYFDIIQYDVEENSKTPFKWHKVRRSGSNSSGYIHQDQTVSTNKTQIFLPVTKDNYGLVIASKLMLRQYPDAKSSVLEQLNTKSIVNILDEGKSQVFVDGKLSYWLRVKTKNNLIGFVFSPYIVPGVSEEFLLSLSEFESPETGWAYVNKSPKHVYQKVNGKLKSQGNDEIQEGEFYRFKSRFLASNGEIYLRLVKEEAKTPDWYADTEVETIFSYYIPIKYLKSSSRYALLYSSVSNSNAQTKKMIELMDRQNREDFDIDKTQINSFVHAGKRIYVITTEFMNKYDSCIGFFCSSPKWVYVFSEDGELLFHRSSASEEDITFTNSNGKYRITTLEVTPPEGDKPAGIKTYDKFVFDGKTFVFEN</sequence>
<dbReference type="PROSITE" id="PS51781">
    <property type="entry name" value="SH3B"/>
    <property type="match status" value="1"/>
</dbReference>